<dbReference type="InterPro" id="IPR048540">
    <property type="entry name" value="Rrn7_cyclin_N"/>
</dbReference>
<proteinExistence type="inferred from homology"/>
<dbReference type="Proteomes" id="UP000187283">
    <property type="component" value="Unassembled WGS sequence"/>
</dbReference>
<evidence type="ECO:0000256" key="4">
    <source>
        <dbReference type="ARBA" id="ARBA00022771"/>
    </source>
</evidence>
<evidence type="ECO:0000256" key="2">
    <source>
        <dbReference type="ARBA" id="ARBA00006899"/>
    </source>
</evidence>
<organism evidence="13 14">
    <name type="scientific">Smittium culicis</name>
    <dbReference type="NCBI Taxonomy" id="133412"/>
    <lineage>
        <taxon>Eukaryota</taxon>
        <taxon>Fungi</taxon>
        <taxon>Fungi incertae sedis</taxon>
        <taxon>Zoopagomycota</taxon>
        <taxon>Kickxellomycotina</taxon>
        <taxon>Harpellomycetes</taxon>
        <taxon>Harpellales</taxon>
        <taxon>Legeriomycetaceae</taxon>
        <taxon>Smittium</taxon>
    </lineage>
</organism>
<reference evidence="13 14" key="1">
    <citation type="submission" date="2017-01" db="EMBL/GenBank/DDBJ databases">
        <authorList>
            <person name="Mah S.A."/>
            <person name="Swanson W.J."/>
            <person name="Moy G.W."/>
            <person name="Vacquier V.D."/>
        </authorList>
    </citation>
    <scope>NUCLEOTIDE SEQUENCE [LARGE SCALE GENOMIC DNA]</scope>
    <source>
        <strain evidence="13 14">GSMNP</strain>
    </source>
</reference>
<evidence type="ECO:0000256" key="3">
    <source>
        <dbReference type="ARBA" id="ARBA00022723"/>
    </source>
</evidence>
<dbReference type="InterPro" id="IPR048538">
    <property type="entry name" value="Rrn7_cyclin_C"/>
</dbReference>
<accession>A0A1R1YCV9</accession>
<keyword evidence="14" id="KW-1185">Reference proteome</keyword>
<dbReference type="GO" id="GO:0042790">
    <property type="term" value="P:nucleolar large rRNA transcription by RNA polymerase I"/>
    <property type="evidence" value="ECO:0007669"/>
    <property type="project" value="TreeGrafter"/>
</dbReference>
<evidence type="ECO:0000256" key="1">
    <source>
        <dbReference type="ARBA" id="ARBA00004604"/>
    </source>
</evidence>
<dbReference type="GO" id="GO:0001164">
    <property type="term" value="F:RNA polymerase I core promoter sequence-specific DNA binding"/>
    <property type="evidence" value="ECO:0007669"/>
    <property type="project" value="InterPro"/>
</dbReference>
<comment type="similarity">
    <text evidence="2">Belongs to the RRN7/TAF1B family.</text>
</comment>
<evidence type="ECO:0000313" key="14">
    <source>
        <dbReference type="Proteomes" id="UP000187283"/>
    </source>
</evidence>
<dbReference type="PANTHER" id="PTHR31576:SF2">
    <property type="entry name" value="TATA BOX-BINDING PROTEIN-ASSOCIATED FACTOR RNA POLYMERASE I SUBUNIT B"/>
    <property type="match status" value="1"/>
</dbReference>
<evidence type="ECO:0008006" key="15">
    <source>
        <dbReference type="Google" id="ProtNLM"/>
    </source>
</evidence>
<evidence type="ECO:0000256" key="9">
    <source>
        <dbReference type="ARBA" id="ARBA00023242"/>
    </source>
</evidence>
<evidence type="ECO:0000256" key="8">
    <source>
        <dbReference type="ARBA" id="ARBA00023163"/>
    </source>
</evidence>
<feature type="domain" description="Rrn7/TAF1B C-terminal cyclin" evidence="12">
    <location>
        <begin position="300"/>
        <end position="408"/>
    </location>
</feature>
<dbReference type="InterPro" id="IPR033599">
    <property type="entry name" value="TAF1B/Rrn7"/>
</dbReference>
<dbReference type="EMBL" id="LSSN01000287">
    <property type="protein sequence ID" value="OMJ24729.1"/>
    <property type="molecule type" value="Genomic_DNA"/>
</dbReference>
<evidence type="ECO:0000256" key="7">
    <source>
        <dbReference type="ARBA" id="ARBA00023125"/>
    </source>
</evidence>
<keyword evidence="3" id="KW-0479">Metal-binding</keyword>
<dbReference type="GO" id="GO:0008270">
    <property type="term" value="F:zinc ion binding"/>
    <property type="evidence" value="ECO:0007669"/>
    <property type="project" value="UniProtKB-KW"/>
</dbReference>
<keyword evidence="7" id="KW-0238">DNA-binding</keyword>
<evidence type="ECO:0000256" key="5">
    <source>
        <dbReference type="ARBA" id="ARBA00022833"/>
    </source>
</evidence>
<gene>
    <name evidence="13" type="ORF">AYI70_g1378</name>
</gene>
<dbReference type="STRING" id="133412.A0A1R1YCV9"/>
<dbReference type="Pfam" id="PF20644">
    <property type="entry name" value="Rrn7_cyclin_N"/>
    <property type="match status" value="1"/>
</dbReference>
<keyword evidence="6" id="KW-0805">Transcription regulation</keyword>
<comment type="caution">
    <text evidence="13">The sequence shown here is derived from an EMBL/GenBank/DDBJ whole genome shotgun (WGS) entry which is preliminary data.</text>
</comment>
<evidence type="ECO:0000259" key="12">
    <source>
        <dbReference type="Pfam" id="PF20645"/>
    </source>
</evidence>
<evidence type="ECO:0000313" key="13">
    <source>
        <dbReference type="EMBL" id="OMJ24729.1"/>
    </source>
</evidence>
<comment type="subcellular location">
    <subcellularLocation>
        <location evidence="1">Nucleus</location>
        <location evidence="1">Nucleolus</location>
    </subcellularLocation>
</comment>
<dbReference type="GO" id="GO:0070860">
    <property type="term" value="C:RNA polymerase I core factor complex"/>
    <property type="evidence" value="ECO:0007669"/>
    <property type="project" value="InterPro"/>
</dbReference>
<dbReference type="PANTHER" id="PTHR31576">
    <property type="entry name" value="TATA BOX-BINDING PROTEIN-ASSOCIATED FACTOR RNA POLYMERASE I SUBUNIT B"/>
    <property type="match status" value="1"/>
</dbReference>
<keyword evidence="5" id="KW-0862">Zinc</keyword>
<feature type="region of interest" description="Disordered" evidence="10">
    <location>
        <begin position="214"/>
        <end position="236"/>
    </location>
</feature>
<evidence type="ECO:0000256" key="10">
    <source>
        <dbReference type="SAM" id="MobiDB-lite"/>
    </source>
</evidence>
<protein>
    <recommendedName>
        <fullName evidence="15">RNA polymerase I-specific transcription initiation factor rrn7</fullName>
    </recommendedName>
</protein>
<keyword evidence="4" id="KW-0863">Zinc-finger</keyword>
<name>A0A1R1YCV9_9FUNG</name>
<keyword evidence="9" id="KW-0539">Nucleus</keyword>
<dbReference type="OrthoDB" id="428577at2759"/>
<feature type="domain" description="Rrn7/TAF1B N-terminal cyclin" evidence="11">
    <location>
        <begin position="87"/>
        <end position="161"/>
    </location>
</feature>
<keyword evidence="8" id="KW-0804">Transcription</keyword>
<dbReference type="AlphaFoldDB" id="A0A1R1YCV9"/>
<sequence>MSTAFDSVPKKRKRKPCEICGLKKWRKNDIGRLECPLGHEYVGFVEEELDYVEGQIYKRKLTKKTKKSRIIQRFYSDRGDYLFIKCLQILLQTQVDKLIKEFGAPEELEEVVKELWFLRLSDLKITRDYDDDLEIHGNLANEISSSENESEDDSHIHKTTSEIKFNEMDLLNEISQSAHLKNLSKYDETDDEDQVELENRYKILDEEAKLKESITSQKSKKRKNNTRGFESDSDSEQALHYNKYSYRYGNSSGNEADNNSEDLITDTYNSDTSITNIPRSNQNVPSFTPLTKRVRLKNTPPSLERMKHVLALMARMYELKFEIRIPVCNTFLYTHAIVQRLKLPIQITFFVDQIIKQISDCNRKAQVPLENNSKIKFRNNPNSEKLVAASVIIVLKLLYGLDGVYRNRLDVQHYLDIYGDNKTRSPTINDLLDFIRSDFYMQLIPSRFLCLTVNDRVMLNRYSEYLDRLLLLEGVSFLVKARKKFANHLNSTFAELRYYLENDNCIDDNYSSINDFLQKYLNENWCSFGNSKNSKRYESHHEAGIDEDINVYNFNNIGNSGDSGMCFDSAYCFSSGIAQKPLSELDSLLLNKNLNEQGNALEKSISTNENNPLDNFDLNSSYPFSPYVKIFDILKIINVNNYRKSDFKQEYTPDQGLTESENVAEVNEIFNQSLKMDEIITMEDSQENMTQLGTNMFIDINSFEQPSIVPETQIYNSSISDIQGTKNNSDIIDGAKGSDFFEMVESYYNAVKNSYPPKLPQLEYYFRDYDSILNGLIKSSFHQHLGIPLLTEAQKSMFLTSEEVSTNLKIGTDDSIKNKNEQDLKIDLDPPPNQQTKNLMFSGDMIPVYLMNSKENGITMGDFPSDYSNLLIYMADLCGLDEIELHEQVTNIEINLLKNQIEMRLRISGPANARSYSVGLDNFDINSGKDKVEKTSIDNNISVEGIENNVNGEDDIYSSKMDIVDINDEELAGRSYIKKRVTKGILMENKKDFFRSVEKYLSNKSKFIGDADGKSPKNMDQINDSKDNSINQNSNMISDFSLLNINDIEQCPSIKLELNIDESSICDRKYIKSTFYDAEL</sequence>
<dbReference type="Pfam" id="PF20645">
    <property type="entry name" value="Rrn7_cyclin_C"/>
    <property type="match status" value="1"/>
</dbReference>
<evidence type="ECO:0000259" key="11">
    <source>
        <dbReference type="Pfam" id="PF20644"/>
    </source>
</evidence>
<evidence type="ECO:0000256" key="6">
    <source>
        <dbReference type="ARBA" id="ARBA00023015"/>
    </source>
</evidence>